<dbReference type="InterPro" id="IPR000412">
    <property type="entry name" value="ABC_2_transport"/>
</dbReference>
<feature type="transmembrane region" description="Helical" evidence="6">
    <location>
        <begin position="172"/>
        <end position="192"/>
    </location>
</feature>
<feature type="transmembrane region" description="Helical" evidence="6">
    <location>
        <begin position="59"/>
        <end position="83"/>
    </location>
</feature>
<keyword evidence="5" id="KW-0046">Antibiotic resistance</keyword>
<dbReference type="Pfam" id="PF01061">
    <property type="entry name" value="ABC2_membrane"/>
    <property type="match status" value="1"/>
</dbReference>
<evidence type="ECO:0000313" key="8">
    <source>
        <dbReference type="EMBL" id="GAA3390956.1"/>
    </source>
</evidence>
<gene>
    <name evidence="8" type="ORF">GCM10020369_46930</name>
</gene>
<dbReference type="RefSeq" id="WP_345730339.1">
    <property type="nucleotide sequence ID" value="NZ_BAAAYN010000030.1"/>
</dbReference>
<dbReference type="PANTHER" id="PTHR43229">
    <property type="entry name" value="NODULATION PROTEIN J"/>
    <property type="match status" value="1"/>
</dbReference>
<evidence type="ECO:0000256" key="1">
    <source>
        <dbReference type="ARBA" id="ARBA00004141"/>
    </source>
</evidence>
<keyword evidence="6" id="KW-1003">Cell membrane</keyword>
<feature type="transmembrane region" description="Helical" evidence="6">
    <location>
        <begin position="233"/>
        <end position="254"/>
    </location>
</feature>
<organism evidence="8 9">
    <name type="scientific">Cryptosporangium minutisporangium</name>
    <dbReference type="NCBI Taxonomy" id="113569"/>
    <lineage>
        <taxon>Bacteria</taxon>
        <taxon>Bacillati</taxon>
        <taxon>Actinomycetota</taxon>
        <taxon>Actinomycetes</taxon>
        <taxon>Cryptosporangiales</taxon>
        <taxon>Cryptosporangiaceae</taxon>
        <taxon>Cryptosporangium</taxon>
    </lineage>
</organism>
<keyword evidence="2 6" id="KW-0812">Transmembrane</keyword>
<dbReference type="PROSITE" id="PS51012">
    <property type="entry name" value="ABC_TM2"/>
    <property type="match status" value="1"/>
</dbReference>
<evidence type="ECO:0000256" key="2">
    <source>
        <dbReference type="ARBA" id="ARBA00022692"/>
    </source>
</evidence>
<evidence type="ECO:0000256" key="4">
    <source>
        <dbReference type="ARBA" id="ARBA00023136"/>
    </source>
</evidence>
<evidence type="ECO:0000259" key="7">
    <source>
        <dbReference type="PROSITE" id="PS51012"/>
    </source>
</evidence>
<comment type="similarity">
    <text evidence="6">Belongs to the ABC-2 integral membrane protein family.</text>
</comment>
<dbReference type="Proteomes" id="UP001501676">
    <property type="component" value="Unassembled WGS sequence"/>
</dbReference>
<dbReference type="PIRSF" id="PIRSF006648">
    <property type="entry name" value="DrrB"/>
    <property type="match status" value="1"/>
</dbReference>
<sequence>MTLALSQTGLLTVRSLRTLRRQPVYLAFSLVQPLVWLLLFGTVFSAIGKLPGFGEDSYLAYLTPGVVAMTAMLVANWAGTTFIQDIERGVMERTLSSPVRRGSLVAASVCYQGISMVILGLLVFGAAWVAGVRYSGSWVGVPVAIGLAVLLAAAFTGLSDALALLLRSQEALIGLSQFLTLPLSFLSSVMIAPELMPSWVASAAKWNPLDWAASGSREALSANPDWGLVGRDAAQLTVLALVLGFVAAGAFRAYQRSS</sequence>
<name>A0ABP6T2S1_9ACTN</name>
<evidence type="ECO:0000313" key="9">
    <source>
        <dbReference type="Proteomes" id="UP001501676"/>
    </source>
</evidence>
<dbReference type="InterPro" id="IPR051784">
    <property type="entry name" value="Nod_factor_ABC_transporter"/>
</dbReference>
<comment type="caution">
    <text evidence="8">The sequence shown here is derived from an EMBL/GenBank/DDBJ whole genome shotgun (WGS) entry which is preliminary data.</text>
</comment>
<protein>
    <recommendedName>
        <fullName evidence="6">Transport permease protein</fullName>
    </recommendedName>
</protein>
<keyword evidence="3 6" id="KW-1133">Transmembrane helix</keyword>
<accession>A0ABP6T2S1</accession>
<feature type="transmembrane region" description="Helical" evidence="6">
    <location>
        <begin position="143"/>
        <end position="165"/>
    </location>
</feature>
<dbReference type="InterPro" id="IPR013525">
    <property type="entry name" value="ABC2_TM"/>
</dbReference>
<dbReference type="InterPro" id="IPR047817">
    <property type="entry name" value="ABC2_TM_bact-type"/>
</dbReference>
<evidence type="ECO:0000256" key="6">
    <source>
        <dbReference type="RuleBase" id="RU361157"/>
    </source>
</evidence>
<evidence type="ECO:0000256" key="5">
    <source>
        <dbReference type="ARBA" id="ARBA00023251"/>
    </source>
</evidence>
<keyword evidence="6" id="KW-0813">Transport</keyword>
<feature type="transmembrane region" description="Helical" evidence="6">
    <location>
        <begin position="24"/>
        <end position="47"/>
    </location>
</feature>
<keyword evidence="9" id="KW-1185">Reference proteome</keyword>
<proteinExistence type="inferred from homology"/>
<feature type="transmembrane region" description="Helical" evidence="6">
    <location>
        <begin position="104"/>
        <end position="131"/>
    </location>
</feature>
<reference evidence="9" key="1">
    <citation type="journal article" date="2019" name="Int. J. Syst. Evol. Microbiol.">
        <title>The Global Catalogue of Microorganisms (GCM) 10K type strain sequencing project: providing services to taxonomists for standard genome sequencing and annotation.</title>
        <authorList>
            <consortium name="The Broad Institute Genomics Platform"/>
            <consortium name="The Broad Institute Genome Sequencing Center for Infectious Disease"/>
            <person name="Wu L."/>
            <person name="Ma J."/>
        </authorList>
    </citation>
    <scope>NUCLEOTIDE SEQUENCE [LARGE SCALE GENOMIC DNA]</scope>
    <source>
        <strain evidence="9">JCM 9458</strain>
    </source>
</reference>
<keyword evidence="4 6" id="KW-0472">Membrane</keyword>
<evidence type="ECO:0000256" key="3">
    <source>
        <dbReference type="ARBA" id="ARBA00022989"/>
    </source>
</evidence>
<feature type="domain" description="ABC transmembrane type-2" evidence="7">
    <location>
        <begin position="24"/>
        <end position="254"/>
    </location>
</feature>
<dbReference type="PANTHER" id="PTHR43229:SF2">
    <property type="entry name" value="NODULATION PROTEIN J"/>
    <property type="match status" value="1"/>
</dbReference>
<dbReference type="EMBL" id="BAAAYN010000030">
    <property type="protein sequence ID" value="GAA3390956.1"/>
    <property type="molecule type" value="Genomic_DNA"/>
</dbReference>
<comment type="subcellular location">
    <subcellularLocation>
        <location evidence="6">Cell membrane</location>
        <topology evidence="6">Multi-pass membrane protein</topology>
    </subcellularLocation>
    <subcellularLocation>
        <location evidence="1">Membrane</location>
        <topology evidence="1">Multi-pass membrane protein</topology>
    </subcellularLocation>
</comment>